<feature type="domain" description="HTH tetR-type" evidence="4">
    <location>
        <begin position="23"/>
        <end position="84"/>
    </location>
</feature>
<dbReference type="InterPro" id="IPR041586">
    <property type="entry name" value="PsrA_TetR_C"/>
</dbReference>
<feature type="DNA-binding region" description="H-T-H motif" evidence="2">
    <location>
        <begin position="47"/>
        <end position="66"/>
    </location>
</feature>
<protein>
    <submittedName>
        <fullName evidence="5">AcrR family transcriptional regulator</fullName>
    </submittedName>
</protein>
<dbReference type="Gene3D" id="1.10.357.10">
    <property type="entry name" value="Tetracycline Repressor, domain 2"/>
    <property type="match status" value="1"/>
</dbReference>
<gene>
    <name evidence="5" type="ORF">HNP48_005684</name>
</gene>
<dbReference type="EMBL" id="JACHLK010000015">
    <property type="protein sequence ID" value="MBB6562967.1"/>
    <property type="molecule type" value="Genomic_DNA"/>
</dbReference>
<dbReference type="Pfam" id="PF17939">
    <property type="entry name" value="TetR_C_30"/>
    <property type="match status" value="1"/>
</dbReference>
<organism evidence="5 6">
    <name type="scientific">Acidovorax soli</name>
    <dbReference type="NCBI Taxonomy" id="592050"/>
    <lineage>
        <taxon>Bacteria</taxon>
        <taxon>Pseudomonadati</taxon>
        <taxon>Pseudomonadota</taxon>
        <taxon>Betaproteobacteria</taxon>
        <taxon>Burkholderiales</taxon>
        <taxon>Comamonadaceae</taxon>
        <taxon>Acidovorax</taxon>
    </lineage>
</organism>
<dbReference type="PANTHER" id="PTHR30055:SF235">
    <property type="entry name" value="TRANSCRIPTIONAL REGULATORY PROTEIN"/>
    <property type="match status" value="1"/>
</dbReference>
<evidence type="ECO:0000256" key="2">
    <source>
        <dbReference type="PROSITE-ProRule" id="PRU00335"/>
    </source>
</evidence>
<evidence type="ECO:0000259" key="4">
    <source>
        <dbReference type="PROSITE" id="PS50977"/>
    </source>
</evidence>
<reference evidence="5 6" key="1">
    <citation type="submission" date="2020-08" db="EMBL/GenBank/DDBJ databases">
        <title>Functional genomics of gut bacteria from endangered species of beetles.</title>
        <authorList>
            <person name="Carlos-Shanley C."/>
        </authorList>
    </citation>
    <scope>NUCLEOTIDE SEQUENCE [LARGE SCALE GENOMIC DNA]</scope>
    <source>
        <strain evidence="5 6">S00198</strain>
    </source>
</reference>
<comment type="caution">
    <text evidence="5">The sequence shown here is derived from an EMBL/GenBank/DDBJ whole genome shotgun (WGS) entry which is preliminary data.</text>
</comment>
<keyword evidence="6" id="KW-1185">Reference proteome</keyword>
<evidence type="ECO:0000256" key="3">
    <source>
        <dbReference type="SAM" id="MobiDB-lite"/>
    </source>
</evidence>
<dbReference type="SUPFAM" id="SSF48498">
    <property type="entry name" value="Tetracyclin repressor-like, C-terminal domain"/>
    <property type="match status" value="1"/>
</dbReference>
<sequence>MPALASPADDPSPSPSPSPADPQATRTRLIEEAMQLMAREGMNAVSLRRIVIAAGAQNPSALHYHFGGRDELVAAISCYLQQWLEPRACARLEALAGQPGYTVRDVVEAAFGPVIAMLSEPALGRDAVNFIGRLGWDYGEKGQEISAALHRRTLELTLARLQALMPGVGRETIQFRLLLTMNAVYYGISYRSYMRRSPFGPMELAMPGDEERQQTEFLDYLVAGLSG</sequence>
<feature type="region of interest" description="Disordered" evidence="3">
    <location>
        <begin position="1"/>
        <end position="24"/>
    </location>
</feature>
<evidence type="ECO:0000313" key="6">
    <source>
        <dbReference type="Proteomes" id="UP000575083"/>
    </source>
</evidence>
<dbReference type="PROSITE" id="PS50977">
    <property type="entry name" value="HTH_TETR_2"/>
    <property type="match status" value="1"/>
</dbReference>
<name>A0A7X0UC29_9BURK</name>
<accession>A0A7X0UC29</accession>
<feature type="compositionally biased region" description="Pro residues" evidence="3">
    <location>
        <begin position="10"/>
        <end position="20"/>
    </location>
</feature>
<dbReference type="Pfam" id="PF00440">
    <property type="entry name" value="TetR_N"/>
    <property type="match status" value="1"/>
</dbReference>
<dbReference type="InterPro" id="IPR001647">
    <property type="entry name" value="HTH_TetR"/>
</dbReference>
<proteinExistence type="predicted"/>
<evidence type="ECO:0000313" key="5">
    <source>
        <dbReference type="EMBL" id="MBB6562967.1"/>
    </source>
</evidence>
<evidence type="ECO:0000256" key="1">
    <source>
        <dbReference type="ARBA" id="ARBA00023125"/>
    </source>
</evidence>
<dbReference type="AlphaFoldDB" id="A0A7X0UC29"/>
<dbReference type="InterPro" id="IPR036271">
    <property type="entry name" value="Tet_transcr_reg_TetR-rel_C_sf"/>
</dbReference>
<dbReference type="InterPro" id="IPR009057">
    <property type="entry name" value="Homeodomain-like_sf"/>
</dbReference>
<dbReference type="RefSeq" id="WP_184863478.1">
    <property type="nucleotide sequence ID" value="NZ_JACHLK010000015.1"/>
</dbReference>
<keyword evidence="1 2" id="KW-0238">DNA-binding</keyword>
<dbReference type="GO" id="GO:0003700">
    <property type="term" value="F:DNA-binding transcription factor activity"/>
    <property type="evidence" value="ECO:0007669"/>
    <property type="project" value="TreeGrafter"/>
</dbReference>
<dbReference type="GO" id="GO:0000976">
    <property type="term" value="F:transcription cis-regulatory region binding"/>
    <property type="evidence" value="ECO:0007669"/>
    <property type="project" value="TreeGrafter"/>
</dbReference>
<dbReference type="InterPro" id="IPR050109">
    <property type="entry name" value="HTH-type_TetR-like_transc_reg"/>
</dbReference>
<dbReference type="PANTHER" id="PTHR30055">
    <property type="entry name" value="HTH-TYPE TRANSCRIPTIONAL REGULATOR RUTR"/>
    <property type="match status" value="1"/>
</dbReference>
<dbReference type="Proteomes" id="UP000575083">
    <property type="component" value="Unassembled WGS sequence"/>
</dbReference>
<dbReference type="SUPFAM" id="SSF46689">
    <property type="entry name" value="Homeodomain-like"/>
    <property type="match status" value="1"/>
</dbReference>